<reference evidence="1 2" key="1">
    <citation type="submission" date="2016-01" db="EMBL/GenBank/DDBJ databases">
        <authorList>
            <person name="Oliw E.H."/>
        </authorList>
    </citation>
    <scope>NUCLEOTIDE SEQUENCE [LARGE SCALE GENOMIC DNA]</scope>
    <source>
        <strain evidence="1">LMG 27134</strain>
    </source>
</reference>
<sequence>MRRFKSARQLQRFASIHDQVGNLFMHCRYHANARQKRALCTQAPRDVGKLNYVVAITRISWIHGSLR</sequence>
<gene>
    <name evidence="1" type="ORF">AWB69_08767</name>
</gene>
<evidence type="ECO:0000313" key="1">
    <source>
        <dbReference type="EMBL" id="SAL72200.1"/>
    </source>
</evidence>
<accession>A0A158JV83</accession>
<organism evidence="1 2">
    <name type="scientific">Caballeronia udeis</name>
    <dbReference type="NCBI Taxonomy" id="1232866"/>
    <lineage>
        <taxon>Bacteria</taxon>
        <taxon>Pseudomonadati</taxon>
        <taxon>Pseudomonadota</taxon>
        <taxon>Betaproteobacteria</taxon>
        <taxon>Burkholderiales</taxon>
        <taxon>Burkholderiaceae</taxon>
        <taxon>Caballeronia</taxon>
    </lineage>
</organism>
<proteinExistence type="predicted"/>
<dbReference type="EMBL" id="FCOK02000119">
    <property type="protein sequence ID" value="SAL72200.1"/>
    <property type="molecule type" value="Genomic_DNA"/>
</dbReference>
<protein>
    <submittedName>
        <fullName evidence="1">Uncharacterized protein</fullName>
    </submittedName>
</protein>
<name>A0A158JV83_9BURK</name>
<evidence type="ECO:0000313" key="2">
    <source>
        <dbReference type="Proteomes" id="UP000054683"/>
    </source>
</evidence>
<dbReference type="AlphaFoldDB" id="A0A158JV83"/>
<dbReference type="Proteomes" id="UP000054683">
    <property type="component" value="Unassembled WGS sequence"/>
</dbReference>